<keyword evidence="1" id="KW-1133">Transmembrane helix</keyword>
<feature type="transmembrane region" description="Helical" evidence="1">
    <location>
        <begin position="106"/>
        <end position="124"/>
    </location>
</feature>
<dbReference type="PROSITE" id="PS50887">
    <property type="entry name" value="GGDEF"/>
    <property type="match status" value="1"/>
</dbReference>
<dbReference type="Gene3D" id="3.20.20.450">
    <property type="entry name" value="EAL domain"/>
    <property type="match status" value="1"/>
</dbReference>
<sequence>MPASSGAPSTVSRPSRAWLWFLLAGTAVAAAYIVLPQNQFTNWLFPAVNSSGAVAAVIGVRRNRPRNRSAWWMLAVALSLSAAGDIIFAGYDLFNAAAPFPSVADILYIAAHLLAAASVVRLSHHAGRDSMLEAGVLTVPLALQYWIHIISPTLRDQDGSNALAVLVAVVTPVGTLIVLFGALRAGLSMEMRKWPARLLVAGMVAWFIPDAYYATASLNGTYNAGGWMDLGWMLMPLLLGAAALHPQMPQLNVPLHVSTNILSVRRYLIVIAGVLALDAYAAFTTHGPHRLVSFAVLVSGFLAAARIRRPLSDMGRRATRDGLTGLPNRTELVRRLTFALAELPADGSSKVALLFCDLDRFKDVNDSLGHAAGDRMLITIADRIVASVRDDRDVVARLGGDEFVILMPDATDEATDLVAQRLVTTFTEPIMIDGTEVYPSVSVGVRTTDDYRADPSVLLNEADAAMYRAKSGGRGRAERFDDRYAAEASARLRLDAELRHALANDELVCVYHPEIDLTGGSLYALEALVRWQHPTRGLLSPDEFVPHAEAVGLVGILFEQVLDQVLTAQDGWLAEFGWRPTVAVNVSPRQLTNSRLIQVVLAALEAHGAPPSALILEVTETALVDDTVMTGTLAELRRHGVAVAVDDFGTGYSSVSRLADRHWDALKIDRSFVAGINGDPAREGVVRAMIALAHALRLRAIAEGVEDEPTLELLRELGCDAAQGYLFTRPVDAAEISRMIVRSPEWNAVTAPLPSVA</sequence>
<dbReference type="InterPro" id="IPR000160">
    <property type="entry name" value="GGDEF_dom"/>
</dbReference>
<feature type="transmembrane region" description="Helical" evidence="1">
    <location>
        <begin position="226"/>
        <end position="244"/>
    </location>
</feature>
<dbReference type="Gene3D" id="3.30.70.270">
    <property type="match status" value="1"/>
</dbReference>
<keyword evidence="1" id="KW-0812">Transmembrane</keyword>
<feature type="domain" description="EAL" evidence="2">
    <location>
        <begin position="491"/>
        <end position="744"/>
    </location>
</feature>
<dbReference type="InterPro" id="IPR052155">
    <property type="entry name" value="Biofilm_reg_signaling"/>
</dbReference>
<dbReference type="CDD" id="cd01949">
    <property type="entry name" value="GGDEF"/>
    <property type="match status" value="1"/>
</dbReference>
<comment type="caution">
    <text evidence="4">The sequence shown here is derived from an EMBL/GenBank/DDBJ whole genome shotgun (WGS) entry which is preliminary data.</text>
</comment>
<dbReference type="InterPro" id="IPR001633">
    <property type="entry name" value="EAL_dom"/>
</dbReference>
<keyword evidence="1" id="KW-0472">Membrane</keyword>
<dbReference type="EMBL" id="BOQN01000092">
    <property type="protein sequence ID" value="GIM95379.1"/>
    <property type="molecule type" value="Genomic_DNA"/>
</dbReference>
<dbReference type="PANTHER" id="PTHR44757:SF2">
    <property type="entry name" value="BIOFILM ARCHITECTURE MAINTENANCE PROTEIN MBAA"/>
    <property type="match status" value="1"/>
</dbReference>
<feature type="transmembrane region" description="Helical" evidence="1">
    <location>
        <begin position="162"/>
        <end position="183"/>
    </location>
</feature>
<feature type="transmembrane region" description="Helical" evidence="1">
    <location>
        <begin position="17"/>
        <end position="35"/>
    </location>
</feature>
<dbReference type="Pfam" id="PF00563">
    <property type="entry name" value="EAL"/>
    <property type="match status" value="1"/>
</dbReference>
<dbReference type="SMART" id="SM00052">
    <property type="entry name" value="EAL"/>
    <property type="match status" value="1"/>
</dbReference>
<feature type="transmembrane region" description="Helical" evidence="1">
    <location>
        <begin position="264"/>
        <end position="283"/>
    </location>
</feature>
<dbReference type="Pfam" id="PF00990">
    <property type="entry name" value="GGDEF"/>
    <property type="match status" value="1"/>
</dbReference>
<dbReference type="PANTHER" id="PTHR44757">
    <property type="entry name" value="DIGUANYLATE CYCLASE DGCP"/>
    <property type="match status" value="1"/>
</dbReference>
<dbReference type="CDD" id="cd01948">
    <property type="entry name" value="EAL"/>
    <property type="match status" value="1"/>
</dbReference>
<dbReference type="SMART" id="SM00267">
    <property type="entry name" value="GGDEF"/>
    <property type="match status" value="1"/>
</dbReference>
<dbReference type="NCBIfam" id="TIGR00254">
    <property type="entry name" value="GGDEF"/>
    <property type="match status" value="1"/>
</dbReference>
<evidence type="ECO:0000313" key="4">
    <source>
        <dbReference type="EMBL" id="GIM95379.1"/>
    </source>
</evidence>
<name>A0A919TG32_9ACTN</name>
<dbReference type="PROSITE" id="PS50883">
    <property type="entry name" value="EAL"/>
    <property type="match status" value="1"/>
</dbReference>
<evidence type="ECO:0000259" key="3">
    <source>
        <dbReference type="PROSITE" id="PS50887"/>
    </source>
</evidence>
<feature type="domain" description="GGDEF" evidence="3">
    <location>
        <begin position="349"/>
        <end position="482"/>
    </location>
</feature>
<dbReference type="InterPro" id="IPR029787">
    <property type="entry name" value="Nucleotide_cyclase"/>
</dbReference>
<accession>A0A919TG32</accession>
<evidence type="ECO:0000259" key="2">
    <source>
        <dbReference type="PROSITE" id="PS50883"/>
    </source>
</evidence>
<reference evidence="4 5" key="1">
    <citation type="submission" date="2021-03" db="EMBL/GenBank/DDBJ databases">
        <title>Whole genome shotgun sequence of Actinoplanes toevensis NBRC 105298.</title>
        <authorList>
            <person name="Komaki H."/>
            <person name="Tamura T."/>
        </authorList>
    </citation>
    <scope>NUCLEOTIDE SEQUENCE [LARGE SCALE GENOMIC DNA]</scope>
    <source>
        <strain evidence="4 5">NBRC 105298</strain>
    </source>
</reference>
<evidence type="ECO:0000313" key="5">
    <source>
        <dbReference type="Proteomes" id="UP000677082"/>
    </source>
</evidence>
<dbReference type="SUPFAM" id="SSF141868">
    <property type="entry name" value="EAL domain-like"/>
    <property type="match status" value="1"/>
</dbReference>
<organism evidence="4 5">
    <name type="scientific">Paractinoplanes toevensis</name>
    <dbReference type="NCBI Taxonomy" id="571911"/>
    <lineage>
        <taxon>Bacteria</taxon>
        <taxon>Bacillati</taxon>
        <taxon>Actinomycetota</taxon>
        <taxon>Actinomycetes</taxon>
        <taxon>Micromonosporales</taxon>
        <taxon>Micromonosporaceae</taxon>
        <taxon>Paractinoplanes</taxon>
    </lineage>
</organism>
<protein>
    <recommendedName>
        <fullName evidence="6">Diguanylate cyclase/phosphodiesterase</fullName>
    </recommendedName>
</protein>
<dbReference type="Proteomes" id="UP000677082">
    <property type="component" value="Unassembled WGS sequence"/>
</dbReference>
<dbReference type="InterPro" id="IPR035919">
    <property type="entry name" value="EAL_sf"/>
</dbReference>
<gene>
    <name evidence="4" type="ORF">Ato02nite_071720</name>
</gene>
<keyword evidence="5" id="KW-1185">Reference proteome</keyword>
<evidence type="ECO:0000256" key="1">
    <source>
        <dbReference type="SAM" id="Phobius"/>
    </source>
</evidence>
<feature type="transmembrane region" description="Helical" evidence="1">
    <location>
        <begin position="72"/>
        <end position="94"/>
    </location>
</feature>
<dbReference type="InterPro" id="IPR043128">
    <property type="entry name" value="Rev_trsase/Diguanyl_cyclase"/>
</dbReference>
<evidence type="ECO:0008006" key="6">
    <source>
        <dbReference type="Google" id="ProtNLM"/>
    </source>
</evidence>
<dbReference type="SUPFAM" id="SSF55073">
    <property type="entry name" value="Nucleotide cyclase"/>
    <property type="match status" value="1"/>
</dbReference>
<feature type="transmembrane region" description="Helical" evidence="1">
    <location>
        <begin position="131"/>
        <end position="150"/>
    </location>
</feature>
<proteinExistence type="predicted"/>
<feature type="transmembrane region" description="Helical" evidence="1">
    <location>
        <begin position="195"/>
        <end position="214"/>
    </location>
</feature>
<dbReference type="AlphaFoldDB" id="A0A919TG32"/>